<sequence length="199" mass="21663">MWFSTANMGKGDGKAPGKDDDEPIWRRSLFCQDDCPVFIRGESRLAAATPASILELATHSCHPTFGSLGSCSTPDNPWSAGVGLFNRGLKTQGLSTAPSATSRAQLVLRAETCAYMATGYGLKGPMRLGRQPSEQYLISIWGWAMSNAARLCAFGKQANWNVKIIECYESGRAAYDTTYAPDTLYVCTTSYLQYAFLTP</sequence>
<accession>A0A8H6IKK8</accession>
<protein>
    <submittedName>
        <fullName evidence="2">Uncharacterized protein</fullName>
    </submittedName>
</protein>
<feature type="region of interest" description="Disordered" evidence="1">
    <location>
        <begin position="1"/>
        <end position="20"/>
    </location>
</feature>
<keyword evidence="3" id="KW-1185">Reference proteome</keyword>
<proteinExistence type="predicted"/>
<comment type="caution">
    <text evidence="2">The sequence shown here is derived from an EMBL/GenBank/DDBJ whole genome shotgun (WGS) entry which is preliminary data.</text>
</comment>
<reference evidence="2 3" key="1">
    <citation type="submission" date="2020-07" db="EMBL/GenBank/DDBJ databases">
        <title>Comparative genomics of pyrophilous fungi reveals a link between fire events and developmental genes.</title>
        <authorList>
            <consortium name="DOE Joint Genome Institute"/>
            <person name="Steindorff A.S."/>
            <person name="Carver A."/>
            <person name="Calhoun S."/>
            <person name="Stillman K."/>
            <person name="Liu H."/>
            <person name="Lipzen A."/>
            <person name="Pangilinan J."/>
            <person name="Labutti K."/>
            <person name="Bruns T.D."/>
            <person name="Grigoriev I.V."/>
        </authorList>
    </citation>
    <scope>NUCLEOTIDE SEQUENCE [LARGE SCALE GENOMIC DNA]</scope>
    <source>
        <strain evidence="2 3">CBS 144469</strain>
    </source>
</reference>
<evidence type="ECO:0000256" key="1">
    <source>
        <dbReference type="SAM" id="MobiDB-lite"/>
    </source>
</evidence>
<dbReference type="AlphaFoldDB" id="A0A8H6IKK8"/>
<dbReference type="Proteomes" id="UP000521943">
    <property type="component" value="Unassembled WGS sequence"/>
</dbReference>
<evidence type="ECO:0000313" key="2">
    <source>
        <dbReference type="EMBL" id="KAF6765691.1"/>
    </source>
</evidence>
<dbReference type="EMBL" id="JACGCI010000002">
    <property type="protein sequence ID" value="KAF6765691.1"/>
    <property type="molecule type" value="Genomic_DNA"/>
</dbReference>
<name>A0A8H6IKK8_9AGAR</name>
<gene>
    <name evidence="2" type="ORF">DFP72DRAFT_1108608</name>
</gene>
<evidence type="ECO:0000313" key="3">
    <source>
        <dbReference type="Proteomes" id="UP000521943"/>
    </source>
</evidence>
<organism evidence="2 3">
    <name type="scientific">Ephemerocybe angulata</name>
    <dbReference type="NCBI Taxonomy" id="980116"/>
    <lineage>
        <taxon>Eukaryota</taxon>
        <taxon>Fungi</taxon>
        <taxon>Dikarya</taxon>
        <taxon>Basidiomycota</taxon>
        <taxon>Agaricomycotina</taxon>
        <taxon>Agaricomycetes</taxon>
        <taxon>Agaricomycetidae</taxon>
        <taxon>Agaricales</taxon>
        <taxon>Agaricineae</taxon>
        <taxon>Psathyrellaceae</taxon>
        <taxon>Ephemerocybe</taxon>
    </lineage>
</organism>